<evidence type="ECO:0000313" key="1">
    <source>
        <dbReference type="EMBL" id="KAK0164379.1"/>
    </source>
</evidence>
<proteinExistence type="predicted"/>
<reference evidence="1" key="1">
    <citation type="journal article" date="2023" name="bioRxiv">
        <title>Scaffold-level genome assemblies of two parasitoid biocontrol wasps reveal the parthenogenesis mechanism and an associated novel virus.</title>
        <authorList>
            <person name="Inwood S."/>
            <person name="Skelly J."/>
            <person name="Guhlin J."/>
            <person name="Harrop T."/>
            <person name="Goldson S."/>
            <person name="Dearden P."/>
        </authorList>
    </citation>
    <scope>NUCLEOTIDE SEQUENCE</scope>
    <source>
        <strain evidence="1">Irish</strain>
        <tissue evidence="1">Whole body</tissue>
    </source>
</reference>
<organism evidence="1 2">
    <name type="scientific">Microctonus aethiopoides</name>
    <dbReference type="NCBI Taxonomy" id="144406"/>
    <lineage>
        <taxon>Eukaryota</taxon>
        <taxon>Metazoa</taxon>
        <taxon>Ecdysozoa</taxon>
        <taxon>Arthropoda</taxon>
        <taxon>Hexapoda</taxon>
        <taxon>Insecta</taxon>
        <taxon>Pterygota</taxon>
        <taxon>Neoptera</taxon>
        <taxon>Endopterygota</taxon>
        <taxon>Hymenoptera</taxon>
        <taxon>Apocrita</taxon>
        <taxon>Ichneumonoidea</taxon>
        <taxon>Braconidae</taxon>
        <taxon>Euphorinae</taxon>
        <taxon>Microctonus</taxon>
    </lineage>
</organism>
<dbReference type="AlphaFoldDB" id="A0AA39KK40"/>
<accession>A0AA39KK40</accession>
<keyword evidence="2" id="KW-1185">Reference proteome</keyword>
<name>A0AA39KK40_9HYME</name>
<protein>
    <submittedName>
        <fullName evidence="1">Uncharacterized protein</fullName>
    </submittedName>
</protein>
<gene>
    <name evidence="1" type="ORF">PV328_003015</name>
</gene>
<sequence length="77" mass="8507">MNLNLTILKRFSDNAQGSLNMLGLSMGEYVLPSGLDIEMKFCEMIDEALVMGPILKMLGVESDNCPPVPVRNSDYLL</sequence>
<evidence type="ECO:0000313" key="2">
    <source>
        <dbReference type="Proteomes" id="UP001168990"/>
    </source>
</evidence>
<reference evidence="1" key="2">
    <citation type="submission" date="2023-03" db="EMBL/GenBank/DDBJ databases">
        <authorList>
            <person name="Inwood S.N."/>
            <person name="Skelly J.G."/>
            <person name="Guhlin J."/>
            <person name="Harrop T.W.R."/>
            <person name="Goldson S.G."/>
            <person name="Dearden P.K."/>
        </authorList>
    </citation>
    <scope>NUCLEOTIDE SEQUENCE</scope>
    <source>
        <strain evidence="1">Irish</strain>
        <tissue evidence="1">Whole body</tissue>
    </source>
</reference>
<dbReference type="EMBL" id="JAQQBS010001422">
    <property type="protein sequence ID" value="KAK0164379.1"/>
    <property type="molecule type" value="Genomic_DNA"/>
</dbReference>
<comment type="caution">
    <text evidence="1">The sequence shown here is derived from an EMBL/GenBank/DDBJ whole genome shotgun (WGS) entry which is preliminary data.</text>
</comment>
<dbReference type="Proteomes" id="UP001168990">
    <property type="component" value="Unassembled WGS sequence"/>
</dbReference>